<evidence type="ECO:0000313" key="2">
    <source>
        <dbReference type="Proteomes" id="UP001501576"/>
    </source>
</evidence>
<sequence length="86" mass="9000">MDQEFAARPGVGIIAPTLNFDAVVLPRPLAMFALTLAERGEARVPSVVARHQAALLVAPRTAAAALGALSWTVVAPTAGWPCRRPT</sequence>
<dbReference type="Proteomes" id="UP001501576">
    <property type="component" value="Unassembled WGS sequence"/>
</dbReference>
<organism evidence="1 2">
    <name type="scientific">Streptomyces mordarskii</name>
    <dbReference type="NCBI Taxonomy" id="1226758"/>
    <lineage>
        <taxon>Bacteria</taxon>
        <taxon>Bacillati</taxon>
        <taxon>Actinomycetota</taxon>
        <taxon>Actinomycetes</taxon>
        <taxon>Kitasatosporales</taxon>
        <taxon>Streptomycetaceae</taxon>
        <taxon>Streptomyces</taxon>
    </lineage>
</organism>
<keyword evidence="2" id="KW-1185">Reference proteome</keyword>
<accession>A0ABN1DQU0</accession>
<name>A0ABN1DQU0_9ACTN</name>
<protein>
    <submittedName>
        <fullName evidence="1">Uncharacterized protein</fullName>
    </submittedName>
</protein>
<proteinExistence type="predicted"/>
<dbReference type="RefSeq" id="WP_346160591.1">
    <property type="nucleotide sequence ID" value="NZ_BAAABZ010000058.1"/>
</dbReference>
<gene>
    <name evidence="1" type="ORF">GCM10010390_59370</name>
</gene>
<reference evidence="1 2" key="1">
    <citation type="journal article" date="2019" name="Int. J. Syst. Evol. Microbiol.">
        <title>The Global Catalogue of Microorganisms (GCM) 10K type strain sequencing project: providing services to taxonomists for standard genome sequencing and annotation.</title>
        <authorList>
            <consortium name="The Broad Institute Genomics Platform"/>
            <consortium name="The Broad Institute Genome Sequencing Center for Infectious Disease"/>
            <person name="Wu L."/>
            <person name="Ma J."/>
        </authorList>
    </citation>
    <scope>NUCLEOTIDE SEQUENCE [LARGE SCALE GENOMIC DNA]</scope>
    <source>
        <strain evidence="1 2">JCM 5052</strain>
    </source>
</reference>
<evidence type="ECO:0000313" key="1">
    <source>
        <dbReference type="EMBL" id="GAA0549321.1"/>
    </source>
</evidence>
<comment type="caution">
    <text evidence="1">The sequence shown here is derived from an EMBL/GenBank/DDBJ whole genome shotgun (WGS) entry which is preliminary data.</text>
</comment>
<dbReference type="EMBL" id="BAAABZ010000058">
    <property type="protein sequence ID" value="GAA0549321.1"/>
    <property type="molecule type" value="Genomic_DNA"/>
</dbReference>